<dbReference type="GO" id="GO:0009450">
    <property type="term" value="P:gamma-aminobutyric acid catabolic process"/>
    <property type="evidence" value="ECO:0007669"/>
    <property type="project" value="TreeGrafter"/>
</dbReference>
<dbReference type="STRING" id="564137.SAMN04488238_105165"/>
<sequence length="484" mass="51433">MRFLEKQLDANLIGGAWVQASDSAQFAVTDPATGQTIGQVPSATAEDTARAIDAAHQAFLSYRTLPVSARAEKLRRLHALILEHQDELAAIMTAEQGKPLPEARAEVGSSAAYVLWFAEEARRSMGEVIPSPWAGRKLMTTRHPIGVVAAITPWNFPSSMLARKIGPALAAGCTVVVKPASATPYSALVWGVLAEMAGFPAGAVNIVTGSARVIAGEITRNPLVRKLTFTGSTEVGKLLIRDCAETVKKVSMELGGNAPFIVFDDADIDRAIDGAMIAKFRNAGQTCICSNRIFVQAGIHDAFVARLAERTKNLVVGAGTEEGVEIGPMIDAAAIEKTRALIDDAVGEGATVVTGGTAHERGACFFQPTVMTGATAQMRIAREEIFGPVAAVYRFDTEETLIAQANDTEYGLAAYVYTNDLGRAFRMQDALEYGLLGINEVLIVTPEAPFGGLKESGLGKEGGWQGLEDFLETKYTCIGGLQKG</sequence>
<dbReference type="PANTHER" id="PTHR43353">
    <property type="entry name" value="SUCCINATE-SEMIALDEHYDE DEHYDROGENASE, MITOCHONDRIAL"/>
    <property type="match status" value="1"/>
</dbReference>
<dbReference type="FunFam" id="3.40.605.10:FF:000005">
    <property type="entry name" value="Succinate-semialdehyde dehydrogenase I"/>
    <property type="match status" value="1"/>
</dbReference>
<keyword evidence="2 4" id="KW-0560">Oxidoreductase</keyword>
<dbReference type="InterPro" id="IPR016161">
    <property type="entry name" value="Ald_DH/histidinol_DH"/>
</dbReference>
<dbReference type="PROSITE" id="PS00687">
    <property type="entry name" value="ALDEHYDE_DEHYDR_GLU"/>
    <property type="match status" value="1"/>
</dbReference>
<dbReference type="Proteomes" id="UP000198539">
    <property type="component" value="Unassembled WGS sequence"/>
</dbReference>
<proteinExistence type="inferred from homology"/>
<feature type="domain" description="Aldehyde dehydrogenase" evidence="5">
    <location>
        <begin position="17"/>
        <end position="475"/>
    </location>
</feature>
<dbReference type="InterPro" id="IPR016160">
    <property type="entry name" value="Ald_DH_CS_CYS"/>
</dbReference>
<dbReference type="AlphaFoldDB" id="A0A1H2YY64"/>
<dbReference type="CDD" id="cd07103">
    <property type="entry name" value="ALDH_F5_SSADH_GabD"/>
    <property type="match status" value="1"/>
</dbReference>
<organism evidence="6 7">
    <name type="scientific">Roseicitreum antarcticum</name>
    <dbReference type="NCBI Taxonomy" id="564137"/>
    <lineage>
        <taxon>Bacteria</taxon>
        <taxon>Pseudomonadati</taxon>
        <taxon>Pseudomonadota</taxon>
        <taxon>Alphaproteobacteria</taxon>
        <taxon>Rhodobacterales</taxon>
        <taxon>Paracoccaceae</taxon>
        <taxon>Roseicitreum</taxon>
    </lineage>
</organism>
<protein>
    <submittedName>
        <fullName evidence="6">Succinate-semialdehyde dehydrogenase / glutarate-semialdehyde dehydrogenase</fullName>
    </submittedName>
</protein>
<evidence type="ECO:0000256" key="1">
    <source>
        <dbReference type="ARBA" id="ARBA00009986"/>
    </source>
</evidence>
<accession>A0A1H2YY64</accession>
<evidence type="ECO:0000256" key="4">
    <source>
        <dbReference type="RuleBase" id="RU003345"/>
    </source>
</evidence>
<keyword evidence="7" id="KW-1185">Reference proteome</keyword>
<evidence type="ECO:0000259" key="5">
    <source>
        <dbReference type="Pfam" id="PF00171"/>
    </source>
</evidence>
<dbReference type="GO" id="GO:0004777">
    <property type="term" value="F:succinate-semialdehyde dehydrogenase (NAD+) activity"/>
    <property type="evidence" value="ECO:0007669"/>
    <property type="project" value="TreeGrafter"/>
</dbReference>
<dbReference type="PROSITE" id="PS00070">
    <property type="entry name" value="ALDEHYDE_DEHYDR_CYS"/>
    <property type="match status" value="1"/>
</dbReference>
<feature type="active site" evidence="3">
    <location>
        <position position="253"/>
    </location>
</feature>
<dbReference type="InterPro" id="IPR016163">
    <property type="entry name" value="Ald_DH_C"/>
</dbReference>
<evidence type="ECO:0000256" key="3">
    <source>
        <dbReference type="PROSITE-ProRule" id="PRU10007"/>
    </source>
</evidence>
<dbReference type="InterPro" id="IPR029510">
    <property type="entry name" value="Ald_DH_CS_GLU"/>
</dbReference>
<dbReference type="FunFam" id="3.40.309.10:FF:000004">
    <property type="entry name" value="Succinate-semialdehyde dehydrogenase I"/>
    <property type="match status" value="1"/>
</dbReference>
<dbReference type="PANTHER" id="PTHR43353:SF5">
    <property type="entry name" value="SUCCINATE-SEMIALDEHYDE DEHYDROGENASE, MITOCHONDRIAL"/>
    <property type="match status" value="1"/>
</dbReference>
<reference evidence="6 7" key="1">
    <citation type="submission" date="2016-10" db="EMBL/GenBank/DDBJ databases">
        <authorList>
            <person name="de Groot N.N."/>
        </authorList>
    </citation>
    <scope>NUCLEOTIDE SEQUENCE [LARGE SCALE GENOMIC DNA]</scope>
    <source>
        <strain evidence="6 7">CGMCC 1.8894</strain>
    </source>
</reference>
<dbReference type="Gene3D" id="3.40.605.10">
    <property type="entry name" value="Aldehyde Dehydrogenase, Chain A, domain 1"/>
    <property type="match status" value="1"/>
</dbReference>
<evidence type="ECO:0000256" key="2">
    <source>
        <dbReference type="ARBA" id="ARBA00023002"/>
    </source>
</evidence>
<dbReference type="EMBL" id="FNOM01000005">
    <property type="protein sequence ID" value="SDX09594.1"/>
    <property type="molecule type" value="Genomic_DNA"/>
</dbReference>
<dbReference type="Pfam" id="PF00171">
    <property type="entry name" value="Aldedh"/>
    <property type="match status" value="1"/>
</dbReference>
<dbReference type="InterPro" id="IPR015590">
    <property type="entry name" value="Aldehyde_DH_dom"/>
</dbReference>
<dbReference type="Gene3D" id="3.40.309.10">
    <property type="entry name" value="Aldehyde Dehydrogenase, Chain A, domain 2"/>
    <property type="match status" value="1"/>
</dbReference>
<comment type="similarity">
    <text evidence="1 4">Belongs to the aldehyde dehydrogenase family.</text>
</comment>
<dbReference type="SUPFAM" id="SSF53720">
    <property type="entry name" value="ALDH-like"/>
    <property type="match status" value="1"/>
</dbReference>
<name>A0A1H2YY64_9RHOB</name>
<dbReference type="OrthoDB" id="9812625at2"/>
<evidence type="ECO:0000313" key="6">
    <source>
        <dbReference type="EMBL" id="SDX09594.1"/>
    </source>
</evidence>
<dbReference type="InterPro" id="IPR050740">
    <property type="entry name" value="Aldehyde_DH_Superfamily"/>
</dbReference>
<evidence type="ECO:0000313" key="7">
    <source>
        <dbReference type="Proteomes" id="UP000198539"/>
    </source>
</evidence>
<dbReference type="RefSeq" id="WP_092888693.1">
    <property type="nucleotide sequence ID" value="NZ_CP061502.1"/>
</dbReference>
<dbReference type="InterPro" id="IPR016162">
    <property type="entry name" value="Ald_DH_N"/>
</dbReference>
<gene>
    <name evidence="6" type="ORF">SAMN04488238_105165</name>
</gene>